<reference evidence="3" key="1">
    <citation type="submission" date="2019-03" db="EMBL/GenBank/DDBJ databases">
        <title>Lake Tanganyika Metagenome-Assembled Genomes (MAGs).</title>
        <authorList>
            <person name="Tran P."/>
        </authorList>
    </citation>
    <scope>NUCLEOTIDE SEQUENCE</scope>
    <source>
        <strain evidence="3">M_DeepCast_400m_m2_100</strain>
    </source>
</reference>
<comment type="caution">
    <text evidence="3">The sequence shown here is derived from an EMBL/GenBank/DDBJ whole genome shotgun (WGS) entry which is preliminary data.</text>
</comment>
<dbReference type="InterPro" id="IPR045670">
    <property type="entry name" value="DUF5916"/>
</dbReference>
<organism evidence="3 4">
    <name type="scientific">Eiseniibacteriota bacterium</name>
    <dbReference type="NCBI Taxonomy" id="2212470"/>
    <lineage>
        <taxon>Bacteria</taxon>
        <taxon>Candidatus Eiseniibacteriota</taxon>
    </lineage>
</organism>
<feature type="non-terminal residue" evidence="3">
    <location>
        <position position="1"/>
    </location>
</feature>
<name>A0A937X8R6_UNCEI</name>
<proteinExistence type="predicted"/>
<dbReference type="Proteomes" id="UP000748308">
    <property type="component" value="Unassembled WGS sequence"/>
</dbReference>
<dbReference type="Pfam" id="PF19313">
    <property type="entry name" value="DUF5916"/>
    <property type="match status" value="1"/>
</dbReference>
<accession>A0A937X8R6</accession>
<feature type="region of interest" description="Disordered" evidence="1">
    <location>
        <begin position="485"/>
        <end position="504"/>
    </location>
</feature>
<protein>
    <recommendedName>
        <fullName evidence="2">DUF5916 domain-containing protein</fullName>
    </recommendedName>
</protein>
<gene>
    <name evidence="3" type="ORF">FJY75_05360</name>
</gene>
<dbReference type="EMBL" id="VGIY01000098">
    <property type="protein sequence ID" value="MBM3317260.1"/>
    <property type="molecule type" value="Genomic_DNA"/>
</dbReference>
<evidence type="ECO:0000259" key="2">
    <source>
        <dbReference type="Pfam" id="PF19313"/>
    </source>
</evidence>
<dbReference type="AlphaFoldDB" id="A0A937X8R6"/>
<evidence type="ECO:0000313" key="4">
    <source>
        <dbReference type="Proteomes" id="UP000748308"/>
    </source>
</evidence>
<evidence type="ECO:0000256" key="1">
    <source>
        <dbReference type="SAM" id="MobiDB-lite"/>
    </source>
</evidence>
<evidence type="ECO:0000313" key="3">
    <source>
        <dbReference type="EMBL" id="MBM3317260.1"/>
    </source>
</evidence>
<sequence length="522" mass="58003">AGSRRIDEDGGSTFSYEDPEAEASVNLRYALTSTSAAELTVNPDFSQIESDVARIDVNTTFALSYPEQRPFFQEGSDLYSTWIPAVYTRSINEPDGAAKFTGTFGRTAVLYLIARDRNSPILIPGEEGSHEPLVRDGIRDLRSVSQIVRLRRMFGQQSHLGLTLTDRRFQENCGGVGTLLGVDAQIRLLGRWLLRLQALASRTTEPDDTLLTAGLNQVTFAEGAHTLGFDGETLYGHGLYAYLERESRHSIAAIEYTAASPAFRADNGYVDQNSLRRLTLVGGARGMPNRELLQGWGAFVHASRRWNSAGLLKEDWIKPEVELTLTRQIGVELGWIGSRERFAGRRFDDLTRVYLELSAQPNEVVSLSGEIDGGRALARDPARPRTADAVSAGLSASFRVLRRIDLSPRVSYYRLDERGGGANIYSGAIWRGRLKYQVSRAIAARLVVQYDTFVDRLDLEPLLTCRLNPFTVFYVGAVGHQTRYASGAGGDPDDPGDPGLPEDRWKPDARQYFAKVQFLWRI</sequence>
<feature type="domain" description="DUF5916" evidence="2">
    <location>
        <begin position="22"/>
        <end position="80"/>
    </location>
</feature>